<dbReference type="RefSeq" id="WP_379763870.1">
    <property type="nucleotide sequence ID" value="NZ_JBHSCL010000004.1"/>
</dbReference>
<dbReference type="InterPro" id="IPR011659">
    <property type="entry name" value="WD40"/>
</dbReference>
<dbReference type="Gene3D" id="2.120.10.80">
    <property type="entry name" value="Kelch-type beta propeller"/>
    <property type="match status" value="1"/>
</dbReference>
<evidence type="ECO:0008006" key="3">
    <source>
        <dbReference type="Google" id="ProtNLM"/>
    </source>
</evidence>
<protein>
    <recommendedName>
        <fullName evidence="3">WD40-like Beta Propeller Repeat</fullName>
    </recommendedName>
</protein>
<sequence>MKTSFFFVFSLCTLFGFGQNEIVVSPALDVLREFDKVRDFTMDASGSESYFTIQSQTEDVSVISTSSKTGDAWGNPMIASFSGTYKDMEPFFAPDGLRLYFVSNRPLHDSINTPKDFDIWYVERLSTTAAWSQPINMGTPINTEHNEFYPAVAENGNLYYTGDRPDSKGEDDIFFSEFKNGTYSEPISLGESINTEGYEYNAYISKNDSYLIFGGYNRADGQGSGDLYISFKNTSGEWSKAQPLPQPVNSKQMDYCPFVDEATNTLYFTSRRTSNPDGPMHNMQSLVQFLNSYENGNSRLYKANMDVTKLRP</sequence>
<comment type="caution">
    <text evidence="1">The sequence shown here is derived from an EMBL/GenBank/DDBJ whole genome shotgun (WGS) entry which is preliminary data.</text>
</comment>
<dbReference type="InterPro" id="IPR015915">
    <property type="entry name" value="Kelch-typ_b-propeller"/>
</dbReference>
<gene>
    <name evidence="1" type="ORF">ACFOWS_09470</name>
</gene>
<keyword evidence="2" id="KW-1185">Reference proteome</keyword>
<dbReference type="EMBL" id="JBHSCL010000004">
    <property type="protein sequence ID" value="MFC4220363.1"/>
    <property type="molecule type" value="Genomic_DNA"/>
</dbReference>
<evidence type="ECO:0000313" key="1">
    <source>
        <dbReference type="EMBL" id="MFC4220363.1"/>
    </source>
</evidence>
<evidence type="ECO:0000313" key="2">
    <source>
        <dbReference type="Proteomes" id="UP001595841"/>
    </source>
</evidence>
<name>A0ABV8PMH9_9FLAO</name>
<dbReference type="Pfam" id="PF07676">
    <property type="entry name" value="PD40"/>
    <property type="match status" value="3"/>
</dbReference>
<dbReference type="Proteomes" id="UP001595841">
    <property type="component" value="Unassembled WGS sequence"/>
</dbReference>
<proteinExistence type="predicted"/>
<accession>A0ABV8PMH9</accession>
<reference evidence="2" key="1">
    <citation type="journal article" date="2019" name="Int. J. Syst. Evol. Microbiol.">
        <title>The Global Catalogue of Microorganisms (GCM) 10K type strain sequencing project: providing services to taxonomists for standard genome sequencing and annotation.</title>
        <authorList>
            <consortium name="The Broad Institute Genomics Platform"/>
            <consortium name="The Broad Institute Genome Sequencing Center for Infectious Disease"/>
            <person name="Wu L."/>
            <person name="Ma J."/>
        </authorList>
    </citation>
    <scope>NUCLEOTIDE SEQUENCE [LARGE SCALE GENOMIC DNA]</scope>
    <source>
        <strain evidence="2">CGMCC 1.15774</strain>
    </source>
</reference>
<dbReference type="SUPFAM" id="SSF82171">
    <property type="entry name" value="DPP6 N-terminal domain-like"/>
    <property type="match status" value="1"/>
</dbReference>
<organism evidence="1 2">
    <name type="scientific">Flagellimonas marina</name>
    <dbReference type="NCBI Taxonomy" id="1775168"/>
    <lineage>
        <taxon>Bacteria</taxon>
        <taxon>Pseudomonadati</taxon>
        <taxon>Bacteroidota</taxon>
        <taxon>Flavobacteriia</taxon>
        <taxon>Flavobacteriales</taxon>
        <taxon>Flavobacteriaceae</taxon>
        <taxon>Flagellimonas</taxon>
    </lineage>
</organism>